<dbReference type="Proteomes" id="UP000482209">
    <property type="component" value="Unassembled WGS sequence"/>
</dbReference>
<dbReference type="InterPro" id="IPR023582">
    <property type="entry name" value="Impact"/>
</dbReference>
<dbReference type="AlphaFoldDB" id="A0A6L5XXZ2"/>
<dbReference type="PANTHER" id="PTHR16301:SF20">
    <property type="entry name" value="IMPACT FAMILY MEMBER YIGZ"/>
    <property type="match status" value="1"/>
</dbReference>
<protein>
    <submittedName>
        <fullName evidence="4">YigZ family protein</fullName>
    </submittedName>
</protein>
<keyword evidence="5" id="KW-1185">Reference proteome</keyword>
<feature type="domain" description="Impact N-terminal" evidence="2">
    <location>
        <begin position="19"/>
        <end position="123"/>
    </location>
</feature>
<comment type="caution">
    <text evidence="4">The sequence shown here is derived from an EMBL/GenBank/DDBJ whole genome shotgun (WGS) entry which is preliminary data.</text>
</comment>
<dbReference type="InterPro" id="IPR036956">
    <property type="entry name" value="Impact_N_sf"/>
</dbReference>
<evidence type="ECO:0000259" key="2">
    <source>
        <dbReference type="Pfam" id="PF01205"/>
    </source>
</evidence>
<dbReference type="SUPFAM" id="SSF54211">
    <property type="entry name" value="Ribosomal protein S5 domain 2-like"/>
    <property type="match status" value="1"/>
</dbReference>
<reference evidence="4 5" key="1">
    <citation type="submission" date="2019-08" db="EMBL/GenBank/DDBJ databases">
        <title>In-depth cultivation of the pig gut microbiome towards novel bacterial diversity and tailored functional studies.</title>
        <authorList>
            <person name="Wylensek D."/>
            <person name="Hitch T.C.A."/>
            <person name="Clavel T."/>
        </authorList>
    </citation>
    <scope>NUCLEOTIDE SEQUENCE [LARGE SCALE GENOMIC DNA]</scope>
    <source>
        <strain evidence="4 5">WCA-693-APC-MOT-I</strain>
    </source>
</reference>
<dbReference type="PROSITE" id="PS00910">
    <property type="entry name" value="UPF0029"/>
    <property type="match status" value="1"/>
</dbReference>
<dbReference type="Gene3D" id="3.30.70.240">
    <property type="match status" value="1"/>
</dbReference>
<dbReference type="InterPro" id="IPR020568">
    <property type="entry name" value="Ribosomal_Su5_D2-typ_SF"/>
</dbReference>
<dbReference type="InterPro" id="IPR015796">
    <property type="entry name" value="Impact_YigZ-like"/>
</dbReference>
<comment type="similarity">
    <text evidence="1">Belongs to the IMPACT family.</text>
</comment>
<evidence type="ECO:0000313" key="5">
    <source>
        <dbReference type="Proteomes" id="UP000482209"/>
    </source>
</evidence>
<feature type="domain" description="UPF0029" evidence="3">
    <location>
        <begin position="141"/>
        <end position="195"/>
    </location>
</feature>
<dbReference type="GO" id="GO:0005737">
    <property type="term" value="C:cytoplasm"/>
    <property type="evidence" value="ECO:0007669"/>
    <property type="project" value="TreeGrafter"/>
</dbReference>
<dbReference type="Gene3D" id="3.30.230.30">
    <property type="entry name" value="Impact, N-terminal domain"/>
    <property type="match status" value="1"/>
</dbReference>
<dbReference type="InterPro" id="IPR001498">
    <property type="entry name" value="Impact_N"/>
</dbReference>
<proteinExistence type="inferred from homology"/>
<dbReference type="RefSeq" id="WP_154518920.1">
    <property type="nucleotide sequence ID" value="NZ_VUMT01000007.1"/>
</dbReference>
<dbReference type="SUPFAM" id="SSF54980">
    <property type="entry name" value="EF-G C-terminal domain-like"/>
    <property type="match status" value="1"/>
</dbReference>
<dbReference type="InterPro" id="IPR035647">
    <property type="entry name" value="EFG_III/V"/>
</dbReference>
<dbReference type="InterPro" id="IPR015269">
    <property type="entry name" value="UPF0029_Impact_C"/>
</dbReference>
<evidence type="ECO:0000313" key="4">
    <source>
        <dbReference type="EMBL" id="MSS63524.1"/>
    </source>
</evidence>
<accession>A0A6L5XXZ2</accession>
<evidence type="ECO:0000256" key="1">
    <source>
        <dbReference type="ARBA" id="ARBA00007665"/>
    </source>
</evidence>
<organism evidence="4 5">
    <name type="scientific">Velocimicrobium porci</name>
    <dbReference type="NCBI Taxonomy" id="2606634"/>
    <lineage>
        <taxon>Bacteria</taxon>
        <taxon>Bacillati</taxon>
        <taxon>Bacillota</taxon>
        <taxon>Clostridia</taxon>
        <taxon>Lachnospirales</taxon>
        <taxon>Lachnospiraceae</taxon>
        <taxon>Velocimicrobium</taxon>
    </lineage>
</organism>
<dbReference type="Pfam" id="PF01205">
    <property type="entry name" value="Impact_N"/>
    <property type="match status" value="1"/>
</dbReference>
<dbReference type="GO" id="GO:0006446">
    <property type="term" value="P:regulation of translational initiation"/>
    <property type="evidence" value="ECO:0007669"/>
    <property type="project" value="TreeGrafter"/>
</dbReference>
<dbReference type="InterPro" id="IPR020569">
    <property type="entry name" value="UPF0029_Impact_CS"/>
</dbReference>
<gene>
    <name evidence="4" type="ORF">FYJ58_06480</name>
</gene>
<dbReference type="EMBL" id="VUMT01000007">
    <property type="protein sequence ID" value="MSS63524.1"/>
    <property type="molecule type" value="Genomic_DNA"/>
</dbReference>
<evidence type="ECO:0000259" key="3">
    <source>
        <dbReference type="Pfam" id="PF09186"/>
    </source>
</evidence>
<dbReference type="Pfam" id="PF09186">
    <property type="entry name" value="DUF1949"/>
    <property type="match status" value="1"/>
</dbReference>
<dbReference type="NCBIfam" id="TIGR00257">
    <property type="entry name" value="IMPACT_YIGZ"/>
    <property type="match status" value="1"/>
</dbReference>
<dbReference type="PANTHER" id="PTHR16301">
    <property type="entry name" value="IMPACT-RELATED"/>
    <property type="match status" value="1"/>
</dbReference>
<name>A0A6L5XXZ2_9FIRM</name>
<sequence>MVEKYNIVYEGGEGEIVEKKSRFIATVVPVKTEEEAIQFIERMKKKYWDANHNCSAYIIGKRQEIQRCSDDGEPSKTAGRPMLDVLLGEGLHDTAVVVTRYFGGTLLGTGGLVRAYGRAVKEGLCNSKIVEKNQAKKYQIKTDYNGIGKLQYIIGQMGLTALNTEYTEVVSMELLVPLEKDEAFIKKVTEASAGQVQMEELDVLYFGILDGKVLVFEE</sequence>